<name>A0ACB8WG26_9TELE</name>
<dbReference type="EMBL" id="CM041540">
    <property type="protein sequence ID" value="KAI3366798.1"/>
    <property type="molecule type" value="Genomic_DNA"/>
</dbReference>
<proteinExistence type="predicted"/>
<accession>A0ACB8WG26</accession>
<sequence>MESVFQGWSEIIFDRHEFQKGQHSGVVVSTVASQQEGSGFNPWLRQALLCGVCMFSLCLRGFSLGTPASSHSPKTC</sequence>
<comment type="caution">
    <text evidence="1">The sequence shown here is derived from an EMBL/GenBank/DDBJ whole genome shotgun (WGS) entry which is preliminary data.</text>
</comment>
<feature type="non-terminal residue" evidence="1">
    <location>
        <position position="76"/>
    </location>
</feature>
<organism evidence="1 2">
    <name type="scientific">Scortum barcoo</name>
    <name type="common">barcoo grunter</name>
    <dbReference type="NCBI Taxonomy" id="214431"/>
    <lineage>
        <taxon>Eukaryota</taxon>
        <taxon>Metazoa</taxon>
        <taxon>Chordata</taxon>
        <taxon>Craniata</taxon>
        <taxon>Vertebrata</taxon>
        <taxon>Euteleostomi</taxon>
        <taxon>Actinopterygii</taxon>
        <taxon>Neopterygii</taxon>
        <taxon>Teleostei</taxon>
        <taxon>Neoteleostei</taxon>
        <taxon>Acanthomorphata</taxon>
        <taxon>Eupercaria</taxon>
        <taxon>Centrarchiformes</taxon>
        <taxon>Terapontoidei</taxon>
        <taxon>Terapontidae</taxon>
        <taxon>Scortum</taxon>
    </lineage>
</organism>
<evidence type="ECO:0000313" key="1">
    <source>
        <dbReference type="EMBL" id="KAI3366798.1"/>
    </source>
</evidence>
<evidence type="ECO:0000313" key="2">
    <source>
        <dbReference type="Proteomes" id="UP000831701"/>
    </source>
</evidence>
<dbReference type="Proteomes" id="UP000831701">
    <property type="component" value="Chromosome 10"/>
</dbReference>
<protein>
    <submittedName>
        <fullName evidence="1">Uncharacterized protein</fullName>
    </submittedName>
</protein>
<reference evidence="1" key="1">
    <citation type="submission" date="2022-04" db="EMBL/GenBank/DDBJ databases">
        <title>Jade perch genome.</title>
        <authorList>
            <person name="Chao B."/>
        </authorList>
    </citation>
    <scope>NUCLEOTIDE SEQUENCE</scope>
    <source>
        <strain evidence="1">CB-2022</strain>
    </source>
</reference>
<keyword evidence="2" id="KW-1185">Reference proteome</keyword>
<gene>
    <name evidence="1" type="ORF">L3Q82_009459</name>
</gene>